<dbReference type="Pfam" id="PF10825">
    <property type="entry name" value="DUF2752"/>
    <property type="match status" value="1"/>
</dbReference>
<feature type="transmembrane region" description="Helical" evidence="1">
    <location>
        <begin position="94"/>
        <end position="112"/>
    </location>
</feature>
<protein>
    <submittedName>
        <fullName evidence="2">DUF2752 domain-containing protein</fullName>
    </submittedName>
</protein>
<dbReference type="InterPro" id="IPR021215">
    <property type="entry name" value="DUF2752"/>
</dbReference>
<feature type="transmembrane region" description="Helical" evidence="1">
    <location>
        <begin position="61"/>
        <end position="82"/>
    </location>
</feature>
<reference evidence="2 3" key="1">
    <citation type="submission" date="2023-10" db="EMBL/GenBank/DDBJ databases">
        <title>A novel Glycoside Hydrolase 43-Like Enzyme from Clostrdium boliviensis is an Endo-xylanase, and a Candidate for Xylooligosaccharides Production from Different Xylan Substrates.</title>
        <authorList>
            <person name="Alvarez M.T."/>
            <person name="Rocabado-Villegas L.R."/>
            <person name="Salas-Veizaga D.M."/>
            <person name="Linares-Pasten J.A."/>
            <person name="Gudmundsdottir E.E."/>
            <person name="Hreggvidsson G.O."/>
            <person name="Adlercreutz P."/>
            <person name="Nordberg Karlsson E."/>
        </authorList>
    </citation>
    <scope>NUCLEOTIDE SEQUENCE [LARGE SCALE GENOMIC DNA]</scope>
    <source>
        <strain evidence="2 3">E-1</strain>
    </source>
</reference>
<accession>A0ABU4GMK9</accession>
<dbReference type="Proteomes" id="UP001276854">
    <property type="component" value="Unassembled WGS sequence"/>
</dbReference>
<feature type="transmembrane region" description="Helical" evidence="1">
    <location>
        <begin position="7"/>
        <end position="29"/>
    </location>
</feature>
<keyword evidence="1" id="KW-1133">Transmembrane helix</keyword>
<keyword evidence="1" id="KW-0812">Transmembrane</keyword>
<sequence length="141" mass="16271">MKKKQKFFHLAAWCTLGLFIIYCILMYSITGGICPLRGLFGIPCPACGSTRAMLRFAKGDFIGGMRMNPSAPLLFLLLINEIRISYFRRGNKKAAMLLLVITVTVSLTVYLVRMRLYFPHMEPYIIERRSLLFRILHLYLT</sequence>
<keyword evidence="1" id="KW-0472">Membrane</keyword>
<dbReference type="RefSeq" id="WP_318065042.1">
    <property type="nucleotide sequence ID" value="NZ_JAWONS010000240.1"/>
</dbReference>
<evidence type="ECO:0000313" key="3">
    <source>
        <dbReference type="Proteomes" id="UP001276854"/>
    </source>
</evidence>
<organism evidence="2 3">
    <name type="scientific">Clostridium boliviensis</name>
    <dbReference type="NCBI Taxonomy" id="318465"/>
    <lineage>
        <taxon>Bacteria</taxon>
        <taxon>Bacillati</taxon>
        <taxon>Bacillota</taxon>
        <taxon>Clostridia</taxon>
        <taxon>Eubacteriales</taxon>
        <taxon>Clostridiaceae</taxon>
        <taxon>Clostridium</taxon>
    </lineage>
</organism>
<gene>
    <name evidence="2" type="ORF">RZO55_14755</name>
</gene>
<name>A0ABU4GMK9_9CLOT</name>
<evidence type="ECO:0000256" key="1">
    <source>
        <dbReference type="SAM" id="Phobius"/>
    </source>
</evidence>
<keyword evidence="3" id="KW-1185">Reference proteome</keyword>
<dbReference type="EMBL" id="JAWONS010000240">
    <property type="protein sequence ID" value="MDW2798835.1"/>
    <property type="molecule type" value="Genomic_DNA"/>
</dbReference>
<proteinExistence type="predicted"/>
<comment type="caution">
    <text evidence="2">The sequence shown here is derived from an EMBL/GenBank/DDBJ whole genome shotgun (WGS) entry which is preliminary data.</text>
</comment>
<evidence type="ECO:0000313" key="2">
    <source>
        <dbReference type="EMBL" id="MDW2798835.1"/>
    </source>
</evidence>